<comment type="caution">
    <text evidence="3">The sequence shown here is derived from an EMBL/GenBank/DDBJ whole genome shotgun (WGS) entry which is preliminary data.</text>
</comment>
<keyword evidence="3" id="KW-0378">Hydrolase</keyword>
<dbReference type="Gene3D" id="3.40.710.10">
    <property type="entry name" value="DD-peptidase/beta-lactamase superfamily"/>
    <property type="match status" value="1"/>
</dbReference>
<dbReference type="AlphaFoldDB" id="A0A6I2U163"/>
<dbReference type="SUPFAM" id="SSF56601">
    <property type="entry name" value="beta-lactamase/transpeptidase-like"/>
    <property type="match status" value="1"/>
</dbReference>
<sequence length="671" mass="73920">MLHPPFARTAALPPAVREAGADTGSRHSLQTVYRKTVQRCYTLVVGKYLQTDRPAGRSARARAEGEPFMELRSNIKMLNYARKYLLNDTDNILPFPVRPQKPPRTGRLPTLLPRSVPRDEGVPAAALDTLYRSLSGAECGTHACIVLRHGRVVSEGWYAPYSSRYWHVTHSMCKSVTGTAIGMLADEGRLSLDEHVCEIFPEKCGLLTSRRMRAVTVRHLVTMTSGVAFKEAGAVLEGDWVKGFLDADVLFEPGSAFDYNSMNSYMLSAIVKRKTGLGLSAYLRPRLFEPLGFGDVAWETCPQGIEKGGWGMYVYLEDIAKLGQLYLQKGKWTDADGKEQRLLSAAWVEAAVKPDTVHENGEEYGYQLWPHSADHTYMFNGMFGQYVVVAPDLDLVLAVNAGAGNLFTRSRSYTAVREFLKAVARAPAPLPADPAADARLAFTAAHLHFGEAVPEPPVPVRHPWYARVRNALFPPAAPSAPSPIPDSVRPALAQTYRLEENRAGLLPAILGCMEDWYTKGSEKAAFRVGDNTLSLLWTEGGVEYCIPVGFENALEYELDLGGNRFAVGVTGRFTANEDDEPVLKVTLCFLESSSSRLLKFVFRPDGGLTVKFDEAPGLLVAMRSLQGTMKSQSQGLDLFKDIDYLHYLIHRVCSPVVHSVPPEELPAPGQA</sequence>
<accession>A0A6I2U163</accession>
<dbReference type="Pfam" id="PF00144">
    <property type="entry name" value="Beta-lactamase"/>
    <property type="match status" value="1"/>
</dbReference>
<dbReference type="Proteomes" id="UP000431913">
    <property type="component" value="Unassembled WGS sequence"/>
</dbReference>
<dbReference type="InterPro" id="IPR001466">
    <property type="entry name" value="Beta-lactam-related"/>
</dbReference>
<dbReference type="InterPro" id="IPR050789">
    <property type="entry name" value="Diverse_Enzym_Activities"/>
</dbReference>
<evidence type="ECO:0000259" key="2">
    <source>
        <dbReference type="Pfam" id="PF00144"/>
    </source>
</evidence>
<evidence type="ECO:0000313" key="3">
    <source>
        <dbReference type="EMBL" id="MST91417.1"/>
    </source>
</evidence>
<dbReference type="PANTHER" id="PTHR43283">
    <property type="entry name" value="BETA-LACTAMASE-RELATED"/>
    <property type="match status" value="1"/>
</dbReference>
<organism evidence="3 4">
    <name type="scientific">Ruthenibacterium lactatiformans</name>
    <dbReference type="NCBI Taxonomy" id="1550024"/>
    <lineage>
        <taxon>Bacteria</taxon>
        <taxon>Bacillati</taxon>
        <taxon>Bacillota</taxon>
        <taxon>Clostridia</taxon>
        <taxon>Eubacteriales</taxon>
        <taxon>Oscillospiraceae</taxon>
        <taxon>Ruthenibacterium</taxon>
    </lineage>
</organism>
<evidence type="ECO:0000313" key="4">
    <source>
        <dbReference type="Proteomes" id="UP000431913"/>
    </source>
</evidence>
<proteinExistence type="predicted"/>
<reference evidence="3 4" key="1">
    <citation type="submission" date="2019-08" db="EMBL/GenBank/DDBJ databases">
        <title>In-depth cultivation of the pig gut microbiome towards novel bacterial diversity and tailored functional studies.</title>
        <authorList>
            <person name="Wylensek D."/>
            <person name="Hitch T.C.A."/>
            <person name="Clavel T."/>
        </authorList>
    </citation>
    <scope>NUCLEOTIDE SEQUENCE [LARGE SCALE GENOMIC DNA]</scope>
    <source>
        <strain evidence="3 4">WCA3-601-WT-6J</strain>
    </source>
</reference>
<dbReference type="GO" id="GO:0016787">
    <property type="term" value="F:hydrolase activity"/>
    <property type="evidence" value="ECO:0007669"/>
    <property type="project" value="UniProtKB-KW"/>
</dbReference>
<gene>
    <name evidence="3" type="ORF">FYJ76_05605</name>
</gene>
<feature type="domain" description="Beta-lactamase-related" evidence="2">
    <location>
        <begin position="143"/>
        <end position="399"/>
    </location>
</feature>
<evidence type="ECO:0000256" key="1">
    <source>
        <dbReference type="SAM" id="MobiDB-lite"/>
    </source>
</evidence>
<dbReference type="PANTHER" id="PTHR43283:SF7">
    <property type="entry name" value="BETA-LACTAMASE-RELATED DOMAIN-CONTAINING PROTEIN"/>
    <property type="match status" value="1"/>
</dbReference>
<feature type="compositionally biased region" description="Low complexity" evidence="1">
    <location>
        <begin position="103"/>
        <end position="114"/>
    </location>
</feature>
<name>A0A6I2U163_9FIRM</name>
<dbReference type="EMBL" id="VUNJ01000004">
    <property type="protein sequence ID" value="MST91417.1"/>
    <property type="molecule type" value="Genomic_DNA"/>
</dbReference>
<dbReference type="InterPro" id="IPR012338">
    <property type="entry name" value="Beta-lactam/transpept-like"/>
</dbReference>
<feature type="region of interest" description="Disordered" evidence="1">
    <location>
        <begin position="95"/>
        <end position="115"/>
    </location>
</feature>
<protein>
    <submittedName>
        <fullName evidence="3">Serine hydrolase</fullName>
    </submittedName>
</protein>